<feature type="region of interest" description="Disordered" evidence="1">
    <location>
        <begin position="367"/>
        <end position="387"/>
    </location>
</feature>
<feature type="compositionally biased region" description="Low complexity" evidence="1">
    <location>
        <begin position="1061"/>
        <end position="1072"/>
    </location>
</feature>
<dbReference type="AlphaFoldDB" id="A0AAV6FXH1"/>
<feature type="region of interest" description="Disordered" evidence="1">
    <location>
        <begin position="1053"/>
        <end position="1081"/>
    </location>
</feature>
<comment type="caution">
    <text evidence="2">The sequence shown here is derived from an EMBL/GenBank/DDBJ whole genome shotgun (WGS) entry which is preliminary data.</text>
</comment>
<evidence type="ECO:0000256" key="1">
    <source>
        <dbReference type="SAM" id="MobiDB-lite"/>
    </source>
</evidence>
<protein>
    <submittedName>
        <fullName evidence="2">Uncharacterized protein</fullName>
    </submittedName>
</protein>
<feature type="compositionally biased region" description="Basic and acidic residues" evidence="1">
    <location>
        <begin position="373"/>
        <end position="387"/>
    </location>
</feature>
<feature type="compositionally biased region" description="Low complexity" evidence="1">
    <location>
        <begin position="141"/>
        <end position="155"/>
    </location>
</feature>
<evidence type="ECO:0000313" key="2">
    <source>
        <dbReference type="EMBL" id="KAG5267523.1"/>
    </source>
</evidence>
<organism evidence="2 3">
    <name type="scientific">Alosa alosa</name>
    <name type="common">allis shad</name>
    <dbReference type="NCBI Taxonomy" id="278164"/>
    <lineage>
        <taxon>Eukaryota</taxon>
        <taxon>Metazoa</taxon>
        <taxon>Chordata</taxon>
        <taxon>Craniata</taxon>
        <taxon>Vertebrata</taxon>
        <taxon>Euteleostomi</taxon>
        <taxon>Actinopterygii</taxon>
        <taxon>Neopterygii</taxon>
        <taxon>Teleostei</taxon>
        <taxon>Clupei</taxon>
        <taxon>Clupeiformes</taxon>
        <taxon>Clupeoidei</taxon>
        <taxon>Clupeidae</taxon>
        <taxon>Alosa</taxon>
    </lineage>
</organism>
<feature type="region of interest" description="Disordered" evidence="1">
    <location>
        <begin position="1"/>
        <end position="34"/>
    </location>
</feature>
<feature type="compositionally biased region" description="Polar residues" evidence="1">
    <location>
        <begin position="298"/>
        <end position="327"/>
    </location>
</feature>
<dbReference type="Proteomes" id="UP000823561">
    <property type="component" value="Chromosome 17"/>
</dbReference>
<feature type="compositionally biased region" description="Polar residues" evidence="1">
    <location>
        <begin position="156"/>
        <end position="172"/>
    </location>
</feature>
<feature type="region of interest" description="Disordered" evidence="1">
    <location>
        <begin position="128"/>
        <end position="172"/>
    </location>
</feature>
<feature type="region of interest" description="Disordered" evidence="1">
    <location>
        <begin position="935"/>
        <end position="960"/>
    </location>
</feature>
<feature type="compositionally biased region" description="Polar residues" evidence="1">
    <location>
        <begin position="935"/>
        <end position="959"/>
    </location>
</feature>
<gene>
    <name evidence="2" type="ORF">AALO_G00222700</name>
</gene>
<accession>A0AAV6FXH1</accession>
<evidence type="ECO:0000313" key="3">
    <source>
        <dbReference type="Proteomes" id="UP000823561"/>
    </source>
</evidence>
<dbReference type="EMBL" id="JADWDJ010000017">
    <property type="protein sequence ID" value="KAG5267523.1"/>
    <property type="molecule type" value="Genomic_DNA"/>
</dbReference>
<sequence length="1081" mass="118172">MQSETHCDPPSNLSHNGQSVGTTNGSQIPNPSMNQHHYIIGWQPQLFTQHGLHVLQTGHHGDGVNGRSSAEQTPVYLSVGPGCGTLTSGHNMASAGTQHCVQSQPMAMVQSQQTFLINTYKVRLHRGNQPQDKLNSDKSSSHSSPVSQSHQFSGSKQVQKPTMDQISSGISNHQKSFPRKVTLLIKQSDLVCAAKPEHVLKEQRTVVSCGDDRSQQSEQERNMIGRGMVQASSTLSTGQSGSSVLHISDGRFNGVKLANRSSLLASQSVFTTSLTSLQSTCCSSDNGVPSPPTIISHGLQSKYTSSQGLSTSLPTRSSAHISTSYPNSLPPDLSRPTQTRVDVRNMLVQTVQGQSKTHTQRAVAVVPPTLQQHPDDDERKKEKGDEQSIKIHSVWSDAAENTDENISKPGCHPSVIGIDGSDVKSSSDHKRVVNEGCHQTVVSFKKCVPNLSQSTEQKSDVAKHPKIKGSIVDLKSKTEEITTQPNQHATTNTHPEQNYGLLGSFRDSVKFSLRMLKELIANLEAEQIKQNGKSDDGSDLVHTLLDLYWGGSSYNYKTAKAEGVIENILQEATEFNIANDSVVFDGMKVEDLYQLKERFHIPKWDCNVSVSDDIFKSSSRGIEEKVGGLDKQSTENSFISETCSLLPPEHIETMVGVSMEDPHCSLSAKTLDKATDLESTGTNNAEDSQKPAISLSNLHVSDNEIVTDTEKNAFYSSNVPNIRKCKKQDDCGILELEKTPEKDYTISPKSPPDFAVKLTMLSEDIMKMFDCENNGKMKNLCENLSSTAPSTAEEPNQGFTKMKMQVLSPDEAKALFKLLYEDDKEGLCTSSPDTPHRHADDEDETGLVSLQKGNVNPDQIQAETVDGKTLDLSGGVLPCIFANNSGKGIHSHTITADKMVLDKNKLSLFKKVQHSSPEKTLTEEDAVKPRCLQPKSSNAQKSCGTTTLKKLSHGPTTSQKAKKGFLSSAKYVHGAKGVLHPHLLSKSNSCATLSVKDLARSNKRKWVEHGSEDQVTLVTSSPPKPSIVFSPMETSAKEKVLKNWESTFVPTNVKSRRLSVPSTKETSFSSSEFKPRRHEKT</sequence>
<feature type="compositionally biased region" description="Polar residues" evidence="1">
    <location>
        <begin position="11"/>
        <end position="34"/>
    </location>
</feature>
<name>A0AAV6FXH1_9TELE</name>
<proteinExistence type="predicted"/>
<reference evidence="2 3" key="1">
    <citation type="submission" date="2020-10" db="EMBL/GenBank/DDBJ databases">
        <title>Chromosome-scale genome assembly of the Allis shad, Alosa alosa.</title>
        <authorList>
            <person name="Margot Z."/>
            <person name="Christophe K."/>
            <person name="Cabau C."/>
            <person name="Louis A."/>
            <person name="Berthelot C."/>
            <person name="Parey E."/>
            <person name="Roest Crollius H."/>
            <person name="Montfort J."/>
            <person name="Robinson-Rechavi M."/>
            <person name="Bucao C."/>
            <person name="Bouchez O."/>
            <person name="Gislard M."/>
            <person name="Lluch J."/>
            <person name="Milhes M."/>
            <person name="Lampietro C."/>
            <person name="Lopez Roques C."/>
            <person name="Donnadieu C."/>
            <person name="Braasch I."/>
            <person name="Desvignes T."/>
            <person name="Postlethwait J."/>
            <person name="Bobe J."/>
            <person name="Guiguen Y."/>
        </authorList>
    </citation>
    <scope>NUCLEOTIDE SEQUENCE [LARGE SCALE GENOMIC DNA]</scope>
    <source>
        <strain evidence="2">M-15738</strain>
        <tissue evidence="2">Blood</tissue>
    </source>
</reference>
<feature type="region of interest" description="Disordered" evidence="1">
    <location>
        <begin position="283"/>
        <end position="335"/>
    </location>
</feature>
<keyword evidence="3" id="KW-1185">Reference proteome</keyword>